<dbReference type="SUPFAM" id="SSF55469">
    <property type="entry name" value="FMN-dependent nitroreductase-like"/>
    <property type="match status" value="1"/>
</dbReference>
<reference evidence="1 2" key="1">
    <citation type="journal article" date="2007" name="Genome Res.">
        <title>Genome characteristics of facultatively symbiotic Frankia sp. strains reflect host range and host plant biogeography.</title>
        <authorList>
            <person name="Normand P."/>
            <person name="Lapierre P."/>
            <person name="Tisa L.S."/>
            <person name="Gogarten J.P."/>
            <person name="Alloisio N."/>
            <person name="Bagnarol E."/>
            <person name="Bassi C.A."/>
            <person name="Berry A.M."/>
            <person name="Bickhart D.M."/>
            <person name="Choisne N."/>
            <person name="Couloux A."/>
            <person name="Cournoyer B."/>
            <person name="Cruveiller S."/>
            <person name="Daubin V."/>
            <person name="Demange N."/>
            <person name="Francino M.P."/>
            <person name="Goltsman E."/>
            <person name="Huang Y."/>
            <person name="Kopp O.R."/>
            <person name="Labarre L."/>
            <person name="Lapidus A."/>
            <person name="Lavire C."/>
            <person name="Marechal J."/>
            <person name="Martinez M."/>
            <person name="Mastronunzio J.E."/>
            <person name="Mullin B.C."/>
            <person name="Niemann J."/>
            <person name="Pujic P."/>
            <person name="Rawnsley T."/>
            <person name="Rouy Z."/>
            <person name="Schenowitz C."/>
            <person name="Sellstedt A."/>
            <person name="Tavares F."/>
            <person name="Tomkins J.P."/>
            <person name="Vallenet D."/>
            <person name="Valverde C."/>
            <person name="Wall L.G."/>
            <person name="Wang Y."/>
            <person name="Medigue C."/>
            <person name="Benson D.R."/>
        </authorList>
    </citation>
    <scope>NUCLEOTIDE SEQUENCE [LARGE SCALE GENOMIC DNA]</scope>
    <source>
        <strain evidence="2">DSM 45818 / CECT 9043 / CcI3</strain>
    </source>
</reference>
<dbReference type="Gene3D" id="3.40.109.10">
    <property type="entry name" value="NADH Oxidase"/>
    <property type="match status" value="1"/>
</dbReference>
<dbReference type="KEGG" id="fra:Francci3_4199"/>
<protein>
    <recommendedName>
        <fullName evidence="3">Nitroreductase domain-containing protein</fullName>
    </recommendedName>
</protein>
<accession>Q2J595</accession>
<dbReference type="GO" id="GO:0016491">
    <property type="term" value="F:oxidoreductase activity"/>
    <property type="evidence" value="ECO:0007669"/>
    <property type="project" value="InterPro"/>
</dbReference>
<evidence type="ECO:0000313" key="1">
    <source>
        <dbReference type="EMBL" id="ABD13547.1"/>
    </source>
</evidence>
<organism evidence="1 2">
    <name type="scientific">Frankia casuarinae (strain DSM 45818 / CECT 9043 / HFP020203 / CcI3)</name>
    <dbReference type="NCBI Taxonomy" id="106370"/>
    <lineage>
        <taxon>Bacteria</taxon>
        <taxon>Bacillati</taxon>
        <taxon>Actinomycetota</taxon>
        <taxon>Actinomycetes</taxon>
        <taxon>Frankiales</taxon>
        <taxon>Frankiaceae</taxon>
        <taxon>Frankia</taxon>
    </lineage>
</organism>
<sequence length="524" mass="56683">MTLIRSREVWETHMDPHPDQLLRDRAGGPIPDDVETMARDVMWYAYALGDDRPAVPGVYGEQAGFAAPDAPEEVAPRLPVTEPGAPATPLPLGTVELLERMPYPCGRAPEAGTSAEALGHALVTAFGPHRREPENPINDHRGYASVRSKFPVHAFVADRERRQVLDVHRNALVDLAGANPPQDPSADGCEILLIGRYTRLPASYRWFRGALVHLEMGIALRSLCLALELFGLSGRLRLPNSGQGRLREFGLRPAWEWTLPLTVELAERPAPVQTTGRGADTVPDPVLADVLAMNRAQTFTEAPATLGPAAPSQDDVTAAAERSWAELLWSRTSGRMPRGLYGMNGRRRVLPAAVLQDAVRWLGVPPPGDVLRGVSNAIRTTVVIQGIEGHRDGVYEVADGHTVLKAADTTAAARLEEVYGYTLAPGNGCDVRHASMIWFLTVDPRVVVDRYGPGGWTTIQYVCGWAAHGLTLAAAGSGLYARPVRAFYEAAARRVLGLGSEEMVVLAVIGGTPGYRGLMLDLRS</sequence>
<gene>
    <name evidence="1" type="ordered locus">Francci3_4199</name>
</gene>
<dbReference type="HOGENOM" id="CLU_039731_0_0_11"/>
<dbReference type="STRING" id="106370.Francci3_4199"/>
<dbReference type="EMBL" id="CP000249">
    <property type="protein sequence ID" value="ABD13547.1"/>
    <property type="molecule type" value="Genomic_DNA"/>
</dbReference>
<dbReference type="eggNOG" id="ENOG5033JP8">
    <property type="taxonomic scope" value="Bacteria"/>
</dbReference>
<dbReference type="Proteomes" id="UP000001937">
    <property type="component" value="Chromosome"/>
</dbReference>
<dbReference type="AlphaFoldDB" id="Q2J595"/>
<keyword evidence="2" id="KW-1185">Reference proteome</keyword>
<evidence type="ECO:0008006" key="3">
    <source>
        <dbReference type="Google" id="ProtNLM"/>
    </source>
</evidence>
<dbReference type="InterPro" id="IPR000415">
    <property type="entry name" value="Nitroreductase-like"/>
</dbReference>
<proteinExistence type="predicted"/>
<name>Q2J595_FRACC</name>
<evidence type="ECO:0000313" key="2">
    <source>
        <dbReference type="Proteomes" id="UP000001937"/>
    </source>
</evidence>